<comment type="similarity">
    <text evidence="3">In the N-terminal section; belongs to the PMEI family.</text>
</comment>
<feature type="chain" id="PRO_5043088836" description="Pectinesterase" evidence="12">
    <location>
        <begin position="21"/>
        <end position="547"/>
    </location>
</feature>
<dbReference type="Gene3D" id="2.160.20.10">
    <property type="entry name" value="Single-stranded right-handed beta-helix, Pectin lyase-like"/>
    <property type="match status" value="1"/>
</dbReference>
<sequence>MGNLLAVLCISISLLITAFPASTVSSSSHLLNLRAALKSAIHQTDAALSKLTTDSSCRYLLDLTLSDLRWCLAALQDLASGDEGHASDLRTRLSAALTNQNICQEELPGPYANGTEELVAARRYLGGAELLTHGLVSMASRLQPAKLTKLAAGGNPFAACNVTVAQDGSGDFRSIADALSSAPDGNTALHYVIHVKQGTYHEYLKVDYRKHNVVLVGEGMGRTIITGDRSNSSGYSTFNSATLAVDGPGFIAIGLTIENTAGASAGQAVAIRAGSDFSAFYRCEIKGNQDTLFALSKRQFYRECRISGTVDFIFGNAAAVFQRCDIVSRRRAVGNVIAASSRLNRDEPTGFAFHRCSVWGEPGAPVTYLGRPWKQYARTVFVETRLGHVVAAEGWSGWNNRYLETVYYAEYRDRGPGAQPWRRVKWGGVHALTDPNEAAEFLPTKFIQGDRWIPATGTMESNQNAPGASANAAVQPNGVAHQSVNAHLVDPAPQVAAGGAPAPQVAHNATQDVVMNDPADNVDSVTALEGCFTMLNLGGDETENDLA</sequence>
<keyword evidence="7" id="KW-0964">Secreted</keyword>
<evidence type="ECO:0000256" key="10">
    <source>
        <dbReference type="ARBA" id="ARBA00023316"/>
    </source>
</evidence>
<evidence type="ECO:0000256" key="5">
    <source>
        <dbReference type="ARBA" id="ARBA00013229"/>
    </source>
</evidence>
<dbReference type="Pfam" id="PF04043">
    <property type="entry name" value="PMEI"/>
    <property type="match status" value="1"/>
</dbReference>
<organism evidence="14 15">
    <name type="scientific">Linum tenue</name>
    <dbReference type="NCBI Taxonomy" id="586396"/>
    <lineage>
        <taxon>Eukaryota</taxon>
        <taxon>Viridiplantae</taxon>
        <taxon>Streptophyta</taxon>
        <taxon>Embryophyta</taxon>
        <taxon>Tracheophyta</taxon>
        <taxon>Spermatophyta</taxon>
        <taxon>Magnoliopsida</taxon>
        <taxon>eudicotyledons</taxon>
        <taxon>Gunneridae</taxon>
        <taxon>Pentapetalae</taxon>
        <taxon>rosids</taxon>
        <taxon>fabids</taxon>
        <taxon>Malpighiales</taxon>
        <taxon>Linaceae</taxon>
        <taxon>Linum</taxon>
    </lineage>
</organism>
<comment type="subcellular location">
    <subcellularLocation>
        <location evidence="1">Secreted</location>
        <location evidence="1">Cell wall</location>
    </subcellularLocation>
</comment>
<comment type="caution">
    <text evidence="14">The sequence shown here is derived from an EMBL/GenBank/DDBJ whole genome shotgun (WGS) entry which is preliminary data.</text>
</comment>
<keyword evidence="15" id="KW-1185">Reference proteome</keyword>
<dbReference type="GO" id="GO:0045490">
    <property type="term" value="P:pectin catabolic process"/>
    <property type="evidence" value="ECO:0007669"/>
    <property type="project" value="UniProtKB-UniRule"/>
</dbReference>
<reference evidence="14" key="1">
    <citation type="submission" date="2022-08" db="EMBL/GenBank/DDBJ databases">
        <authorList>
            <person name="Gutierrez-Valencia J."/>
        </authorList>
    </citation>
    <scope>NUCLEOTIDE SEQUENCE</scope>
</reference>
<accession>A0AAV0IWF3</accession>
<dbReference type="Gene3D" id="1.20.140.40">
    <property type="entry name" value="Invertase/pectin methylesterase inhibitor family protein"/>
    <property type="match status" value="1"/>
</dbReference>
<dbReference type="InterPro" id="IPR033131">
    <property type="entry name" value="Pectinesterase_Asp_AS"/>
</dbReference>
<evidence type="ECO:0000256" key="3">
    <source>
        <dbReference type="ARBA" id="ARBA00006027"/>
    </source>
</evidence>
<feature type="non-terminal residue" evidence="14">
    <location>
        <position position="547"/>
    </location>
</feature>
<dbReference type="GO" id="GO:0030599">
    <property type="term" value="F:pectinesterase activity"/>
    <property type="evidence" value="ECO:0007669"/>
    <property type="project" value="UniProtKB-UniRule"/>
</dbReference>
<keyword evidence="8 12" id="KW-0378">Hydrolase</keyword>
<gene>
    <name evidence="14" type="ORF">LITE_LOCUS11409</name>
</gene>
<evidence type="ECO:0000259" key="13">
    <source>
        <dbReference type="SMART" id="SM00856"/>
    </source>
</evidence>
<dbReference type="InterPro" id="IPR000070">
    <property type="entry name" value="Pectinesterase_cat"/>
</dbReference>
<keyword evidence="9 12" id="KW-0063">Aspartyl esterase</keyword>
<evidence type="ECO:0000256" key="7">
    <source>
        <dbReference type="ARBA" id="ARBA00022525"/>
    </source>
</evidence>
<dbReference type="EMBL" id="CAMGYJ010000004">
    <property type="protein sequence ID" value="CAI0401960.1"/>
    <property type="molecule type" value="Genomic_DNA"/>
</dbReference>
<feature type="active site" evidence="11">
    <location>
        <position position="311"/>
    </location>
</feature>
<dbReference type="GO" id="GO:0042545">
    <property type="term" value="P:cell wall modification"/>
    <property type="evidence" value="ECO:0007669"/>
    <property type="project" value="UniProtKB-UniRule"/>
</dbReference>
<dbReference type="PANTHER" id="PTHR31707">
    <property type="entry name" value="PECTINESTERASE"/>
    <property type="match status" value="1"/>
</dbReference>
<evidence type="ECO:0000256" key="12">
    <source>
        <dbReference type="RuleBase" id="RU000589"/>
    </source>
</evidence>
<protein>
    <recommendedName>
        <fullName evidence="5 12">Pectinesterase</fullName>
        <ecNumber evidence="5 12">3.1.1.11</ecNumber>
    </recommendedName>
</protein>
<dbReference type="AlphaFoldDB" id="A0AAV0IWF3"/>
<dbReference type="SUPFAM" id="SSF101148">
    <property type="entry name" value="Plant invertase/pectin methylesterase inhibitor"/>
    <property type="match status" value="1"/>
</dbReference>
<dbReference type="InterPro" id="IPR035513">
    <property type="entry name" value="Invertase/methylesterase_inhib"/>
</dbReference>
<evidence type="ECO:0000256" key="11">
    <source>
        <dbReference type="PROSITE-ProRule" id="PRU10040"/>
    </source>
</evidence>
<dbReference type="FunFam" id="2.160.20.10:FF:000029">
    <property type="entry name" value="Pectinesterase 4"/>
    <property type="match status" value="1"/>
</dbReference>
<comment type="similarity">
    <text evidence="4">In the C-terminal section; belongs to the pectinesterase family.</text>
</comment>
<dbReference type="Pfam" id="PF01095">
    <property type="entry name" value="Pectinesterase"/>
    <property type="match status" value="1"/>
</dbReference>
<evidence type="ECO:0000256" key="8">
    <source>
        <dbReference type="ARBA" id="ARBA00022801"/>
    </source>
</evidence>
<feature type="domain" description="Pectinesterase inhibitor" evidence="13">
    <location>
        <begin position="11"/>
        <end position="142"/>
    </location>
</feature>
<dbReference type="SMART" id="SM00856">
    <property type="entry name" value="PMEI"/>
    <property type="match status" value="1"/>
</dbReference>
<evidence type="ECO:0000313" key="15">
    <source>
        <dbReference type="Proteomes" id="UP001154282"/>
    </source>
</evidence>
<evidence type="ECO:0000313" key="14">
    <source>
        <dbReference type="EMBL" id="CAI0401960.1"/>
    </source>
</evidence>
<evidence type="ECO:0000256" key="1">
    <source>
        <dbReference type="ARBA" id="ARBA00004191"/>
    </source>
</evidence>
<keyword evidence="10" id="KW-0961">Cell wall biogenesis/degradation</keyword>
<dbReference type="PROSITE" id="PS00503">
    <property type="entry name" value="PECTINESTERASE_2"/>
    <property type="match status" value="1"/>
</dbReference>
<evidence type="ECO:0000256" key="6">
    <source>
        <dbReference type="ARBA" id="ARBA00022512"/>
    </source>
</evidence>
<comment type="catalytic activity">
    <reaction evidence="12">
        <text>[(1-&gt;4)-alpha-D-galacturonosyl methyl ester](n) + n H2O = [(1-&gt;4)-alpha-D-galacturonosyl](n) + n methanol + n H(+)</text>
        <dbReference type="Rhea" id="RHEA:22380"/>
        <dbReference type="Rhea" id="RHEA-COMP:14570"/>
        <dbReference type="Rhea" id="RHEA-COMP:14573"/>
        <dbReference type="ChEBI" id="CHEBI:15377"/>
        <dbReference type="ChEBI" id="CHEBI:15378"/>
        <dbReference type="ChEBI" id="CHEBI:17790"/>
        <dbReference type="ChEBI" id="CHEBI:140522"/>
        <dbReference type="ChEBI" id="CHEBI:140523"/>
        <dbReference type="EC" id="3.1.1.11"/>
    </reaction>
</comment>
<evidence type="ECO:0000256" key="9">
    <source>
        <dbReference type="ARBA" id="ARBA00023085"/>
    </source>
</evidence>
<dbReference type="InterPro" id="IPR012334">
    <property type="entry name" value="Pectin_lyas_fold"/>
</dbReference>
<dbReference type="Proteomes" id="UP001154282">
    <property type="component" value="Unassembled WGS sequence"/>
</dbReference>
<name>A0AAV0IWF3_9ROSI</name>
<dbReference type="SUPFAM" id="SSF51126">
    <property type="entry name" value="Pectin lyase-like"/>
    <property type="match status" value="1"/>
</dbReference>
<dbReference type="InterPro" id="IPR011050">
    <property type="entry name" value="Pectin_lyase_fold/virulence"/>
</dbReference>
<evidence type="ECO:0000256" key="4">
    <source>
        <dbReference type="ARBA" id="ARBA00007786"/>
    </source>
</evidence>
<comment type="pathway">
    <text evidence="2 12">Glycan metabolism; pectin degradation; 2-dehydro-3-deoxy-D-gluconate from pectin: step 1/5.</text>
</comment>
<dbReference type="EC" id="3.1.1.11" evidence="5 12"/>
<keyword evidence="12" id="KW-0732">Signal</keyword>
<dbReference type="InterPro" id="IPR006501">
    <property type="entry name" value="Pectinesterase_inhib_dom"/>
</dbReference>
<proteinExistence type="inferred from homology"/>
<keyword evidence="6" id="KW-0134">Cell wall</keyword>
<feature type="signal peptide" evidence="12">
    <location>
        <begin position="1"/>
        <end position="20"/>
    </location>
</feature>
<evidence type="ECO:0000256" key="2">
    <source>
        <dbReference type="ARBA" id="ARBA00005184"/>
    </source>
</evidence>
<dbReference type="GO" id="GO:0004857">
    <property type="term" value="F:enzyme inhibitor activity"/>
    <property type="evidence" value="ECO:0007669"/>
    <property type="project" value="InterPro"/>
</dbReference>